<dbReference type="Pfam" id="PF02579">
    <property type="entry name" value="Nitro_FeMo-Co"/>
    <property type="match status" value="1"/>
</dbReference>
<dbReference type="KEGG" id="geo:Geob_2529"/>
<dbReference type="AlphaFoldDB" id="B9M0A0"/>
<feature type="domain" description="Dinitrogenase iron-molybdenum cofactor biosynthesis" evidence="1">
    <location>
        <begin position="12"/>
        <end position="104"/>
    </location>
</feature>
<organism evidence="2 3">
    <name type="scientific">Geotalea daltonii (strain DSM 22248 / JCM 15807 / FRC-32)</name>
    <name type="common">Geobacter daltonii</name>
    <dbReference type="NCBI Taxonomy" id="316067"/>
    <lineage>
        <taxon>Bacteria</taxon>
        <taxon>Pseudomonadati</taxon>
        <taxon>Thermodesulfobacteriota</taxon>
        <taxon>Desulfuromonadia</taxon>
        <taxon>Geobacterales</taxon>
        <taxon>Geobacteraceae</taxon>
        <taxon>Geotalea</taxon>
    </lineage>
</organism>
<dbReference type="SUPFAM" id="SSF53146">
    <property type="entry name" value="Nitrogenase accessory factor-like"/>
    <property type="match status" value="1"/>
</dbReference>
<dbReference type="Proteomes" id="UP000007721">
    <property type="component" value="Chromosome"/>
</dbReference>
<dbReference type="RefSeq" id="WP_012647609.1">
    <property type="nucleotide sequence ID" value="NC_011979.1"/>
</dbReference>
<accession>B9M0A0</accession>
<evidence type="ECO:0000259" key="1">
    <source>
        <dbReference type="Pfam" id="PF02579"/>
    </source>
</evidence>
<keyword evidence="3" id="KW-1185">Reference proteome</keyword>
<sequence>MEIRVAVASSNGATVNEHFGRAKNFTIYRLVEEIWQHVEERPNLPPCNGHCHSDALLEQTATLLRDCQGVIVNQIGPGAMDTLLYRNILPFALSGSIEDALATVRDSKLFRVRNKIG</sequence>
<proteinExistence type="predicted"/>
<dbReference type="PANTHER" id="PTHR33937:SF2">
    <property type="entry name" value="DINITROGENASE IRON-MOLYBDENUM COFACTOR BIOSYNTHESIS DOMAIN-CONTAINING PROTEIN"/>
    <property type="match status" value="1"/>
</dbReference>
<reference evidence="2 3" key="1">
    <citation type="submission" date="2009-01" db="EMBL/GenBank/DDBJ databases">
        <title>Complete sequence of Geobacter sp. FRC-32.</title>
        <authorList>
            <consortium name="US DOE Joint Genome Institute"/>
            <person name="Lucas S."/>
            <person name="Copeland A."/>
            <person name="Lapidus A."/>
            <person name="Glavina del Rio T."/>
            <person name="Dalin E."/>
            <person name="Tice H."/>
            <person name="Bruce D."/>
            <person name="Goodwin L."/>
            <person name="Pitluck S."/>
            <person name="Saunders E."/>
            <person name="Brettin T."/>
            <person name="Detter J.C."/>
            <person name="Han C."/>
            <person name="Larimer F."/>
            <person name="Land M."/>
            <person name="Hauser L."/>
            <person name="Kyrpides N."/>
            <person name="Ovchinnikova G."/>
            <person name="Kostka J."/>
            <person name="Richardson P."/>
        </authorList>
    </citation>
    <scope>NUCLEOTIDE SEQUENCE [LARGE SCALE GENOMIC DNA]</scope>
    <source>
        <strain evidence="3">DSM 22248 / JCM 15807 / FRC-32</strain>
    </source>
</reference>
<evidence type="ECO:0000313" key="3">
    <source>
        <dbReference type="Proteomes" id="UP000007721"/>
    </source>
</evidence>
<dbReference type="InterPro" id="IPR036105">
    <property type="entry name" value="DiNase_FeMo-co_biosyn_sf"/>
</dbReference>
<gene>
    <name evidence="2" type="ordered locus">Geob_2529</name>
</gene>
<name>B9M0A0_GEODF</name>
<dbReference type="eggNOG" id="COG1433">
    <property type="taxonomic scope" value="Bacteria"/>
</dbReference>
<protein>
    <submittedName>
        <fullName evidence="2">Nitrogenase molybdenum-iron cofactor biosynthesis protein NifB/NifX-related protein</fullName>
    </submittedName>
</protein>
<dbReference type="EMBL" id="CP001390">
    <property type="protein sequence ID" value="ACM20880.1"/>
    <property type="molecule type" value="Genomic_DNA"/>
</dbReference>
<dbReference type="PANTHER" id="PTHR33937">
    <property type="entry name" value="IRON-MOLYBDENUM PROTEIN-RELATED-RELATED"/>
    <property type="match status" value="1"/>
</dbReference>
<dbReference type="Gene3D" id="3.30.420.130">
    <property type="entry name" value="Dinitrogenase iron-molybdenum cofactor biosynthesis domain"/>
    <property type="match status" value="1"/>
</dbReference>
<dbReference type="OrthoDB" id="280278at2"/>
<dbReference type="InterPro" id="IPR003731">
    <property type="entry name" value="Di-Nase_FeMo-co_biosynth"/>
</dbReference>
<evidence type="ECO:0000313" key="2">
    <source>
        <dbReference type="EMBL" id="ACM20880.1"/>
    </source>
</evidence>
<dbReference type="InterPro" id="IPR051840">
    <property type="entry name" value="NifX/NifY_domain"/>
</dbReference>
<dbReference type="HOGENOM" id="CLU_104194_3_2_7"/>
<dbReference type="CDD" id="cd00562">
    <property type="entry name" value="NifX_NifB"/>
    <property type="match status" value="1"/>
</dbReference>
<dbReference type="STRING" id="316067.Geob_2529"/>